<proteinExistence type="predicted"/>
<sequence length="199" mass="21136">MDDRFANLVKIPAQPAARLLAAENAELDTAVTTPASAPVEAVLRELAAKEAWVDMVRLLSVALPVRERVWWACLAARDTLEPGARVPPPLAAAEAWVFKPNEQNRALAHHAVQQASMKDDTKFCAMAVQFHDGTLGPGDLSKHPAPPGGASVAAFAMNIMSLPHSQLPFEVAIGLVIERGLDIARGGSGQVKKPVMEGA</sequence>
<dbReference type="InterPro" id="IPR053855">
    <property type="entry name" value="DUF6931"/>
</dbReference>
<evidence type="ECO:0000313" key="1">
    <source>
        <dbReference type="EMBL" id="NBZ88828.1"/>
    </source>
</evidence>
<dbReference type="Pfam" id="PF22011">
    <property type="entry name" value="DUF6931"/>
    <property type="match status" value="1"/>
</dbReference>
<keyword evidence="2" id="KW-1185">Reference proteome</keyword>
<organism evidence="1 2">
    <name type="scientific">Stagnihabitans tardus</name>
    <dbReference type="NCBI Taxonomy" id="2699202"/>
    <lineage>
        <taxon>Bacteria</taxon>
        <taxon>Pseudomonadati</taxon>
        <taxon>Pseudomonadota</taxon>
        <taxon>Alphaproteobacteria</taxon>
        <taxon>Rhodobacterales</taxon>
        <taxon>Paracoccaceae</taxon>
        <taxon>Stagnihabitans</taxon>
    </lineage>
</organism>
<protein>
    <submittedName>
        <fullName evidence="1">Uncharacterized protein</fullName>
    </submittedName>
</protein>
<gene>
    <name evidence="1" type="ORF">GV832_14640</name>
</gene>
<dbReference type="EMBL" id="JAABNR010000013">
    <property type="protein sequence ID" value="NBZ88828.1"/>
    <property type="molecule type" value="Genomic_DNA"/>
</dbReference>
<evidence type="ECO:0000313" key="2">
    <source>
        <dbReference type="Proteomes" id="UP001193501"/>
    </source>
</evidence>
<name>A0AAE4YA23_9RHOB</name>
<comment type="caution">
    <text evidence="1">The sequence shown here is derived from an EMBL/GenBank/DDBJ whole genome shotgun (WGS) entry which is preliminary data.</text>
</comment>
<accession>A0AAE4YA23</accession>
<dbReference type="RefSeq" id="WP_168775635.1">
    <property type="nucleotide sequence ID" value="NZ_JAABNR010000013.1"/>
</dbReference>
<reference evidence="1" key="1">
    <citation type="submission" date="2020-01" db="EMBL/GenBank/DDBJ databases">
        <authorList>
            <person name="Chen W.-M."/>
        </authorList>
    </citation>
    <scope>NUCLEOTIDE SEQUENCE</scope>
    <source>
        <strain evidence="1">CYK-10</strain>
    </source>
</reference>
<dbReference type="Proteomes" id="UP001193501">
    <property type="component" value="Unassembled WGS sequence"/>
</dbReference>
<dbReference type="AlphaFoldDB" id="A0AAE4YA23"/>